<dbReference type="InterPro" id="IPR043128">
    <property type="entry name" value="Rev_trsase/Diguanyl_cyclase"/>
</dbReference>
<dbReference type="EMBL" id="MFAH01000075">
    <property type="protein sequence ID" value="OGD69738.1"/>
    <property type="molecule type" value="Genomic_DNA"/>
</dbReference>
<dbReference type="SUPFAM" id="SSF100879">
    <property type="entry name" value="Lesion bypass DNA polymerase (Y-family), little finger domain"/>
    <property type="match status" value="1"/>
</dbReference>
<dbReference type="InterPro" id="IPR043502">
    <property type="entry name" value="DNA/RNA_pol_sf"/>
</dbReference>
<dbReference type="Proteomes" id="UP000177390">
    <property type="component" value="Unassembled WGS sequence"/>
</dbReference>
<dbReference type="SUPFAM" id="SSF56672">
    <property type="entry name" value="DNA/RNA polymerases"/>
    <property type="match status" value="1"/>
</dbReference>
<reference evidence="3 4" key="1">
    <citation type="journal article" date="2016" name="Nat. Commun.">
        <title>Thousands of microbial genomes shed light on interconnected biogeochemical processes in an aquifer system.</title>
        <authorList>
            <person name="Anantharaman K."/>
            <person name="Brown C.T."/>
            <person name="Hug L.A."/>
            <person name="Sharon I."/>
            <person name="Castelle C.J."/>
            <person name="Probst A.J."/>
            <person name="Thomas B.C."/>
            <person name="Singh A."/>
            <person name="Wilkins M.J."/>
            <person name="Karaoz U."/>
            <person name="Brodie E.L."/>
            <person name="Williams K.H."/>
            <person name="Hubbard S.S."/>
            <person name="Banfield J.F."/>
        </authorList>
    </citation>
    <scope>NUCLEOTIDE SEQUENCE [LARGE SCALE GENOMIC DNA]</scope>
</reference>
<name>A0A1F5EQP7_9BACT</name>
<evidence type="ECO:0000313" key="3">
    <source>
        <dbReference type="EMBL" id="OGD69738.1"/>
    </source>
</evidence>
<proteinExistence type="inferred from homology"/>
<dbReference type="GO" id="GO:0042276">
    <property type="term" value="P:error-prone translesion synthesis"/>
    <property type="evidence" value="ECO:0007669"/>
    <property type="project" value="TreeGrafter"/>
</dbReference>
<feature type="domain" description="UmuC" evidence="2">
    <location>
        <begin position="29"/>
        <end position="210"/>
    </location>
</feature>
<dbReference type="InterPro" id="IPR001126">
    <property type="entry name" value="UmuC"/>
</dbReference>
<gene>
    <name evidence="3" type="ORF">A3D09_01785</name>
</gene>
<dbReference type="Pfam" id="PF00817">
    <property type="entry name" value="IMS"/>
    <property type="match status" value="1"/>
</dbReference>
<dbReference type="PANTHER" id="PTHR11076">
    <property type="entry name" value="DNA REPAIR POLYMERASE UMUC / TRANSFERASE FAMILY MEMBER"/>
    <property type="match status" value="1"/>
</dbReference>
<dbReference type="Gene3D" id="3.30.70.270">
    <property type="match status" value="1"/>
</dbReference>
<dbReference type="Gene3D" id="3.40.1170.60">
    <property type="match status" value="1"/>
</dbReference>
<dbReference type="GO" id="GO:0003684">
    <property type="term" value="F:damaged DNA binding"/>
    <property type="evidence" value="ECO:0007669"/>
    <property type="project" value="InterPro"/>
</dbReference>
<dbReference type="PANTHER" id="PTHR11076:SF35">
    <property type="entry name" value="DNA REPAIR PROTEIN HOMOLOG YOBH"/>
    <property type="match status" value="1"/>
</dbReference>
<dbReference type="Pfam" id="PF11799">
    <property type="entry name" value="IMS_C"/>
    <property type="match status" value="1"/>
</dbReference>
<dbReference type="GO" id="GO:0003887">
    <property type="term" value="F:DNA-directed DNA polymerase activity"/>
    <property type="evidence" value="ECO:0007669"/>
    <property type="project" value="InterPro"/>
</dbReference>
<dbReference type="GO" id="GO:0005829">
    <property type="term" value="C:cytosol"/>
    <property type="evidence" value="ECO:0007669"/>
    <property type="project" value="TreeGrafter"/>
</dbReference>
<dbReference type="GO" id="GO:0009432">
    <property type="term" value="P:SOS response"/>
    <property type="evidence" value="ECO:0007669"/>
    <property type="project" value="TreeGrafter"/>
</dbReference>
<dbReference type="Gene3D" id="1.10.150.20">
    <property type="entry name" value="5' to 3' exonuclease, C-terminal subdomain"/>
    <property type="match status" value="1"/>
</dbReference>
<dbReference type="PROSITE" id="PS50173">
    <property type="entry name" value="UMUC"/>
    <property type="match status" value="1"/>
</dbReference>
<comment type="similarity">
    <text evidence="1">Belongs to the DNA polymerase type-Y family.</text>
</comment>
<dbReference type="InterPro" id="IPR036775">
    <property type="entry name" value="DNA_pol_Y-fam_lit_finger_sf"/>
</dbReference>
<dbReference type="Gene3D" id="3.30.1490.100">
    <property type="entry name" value="DNA polymerase, Y-family, little finger domain"/>
    <property type="match status" value="1"/>
</dbReference>
<evidence type="ECO:0000313" key="4">
    <source>
        <dbReference type="Proteomes" id="UP000177390"/>
    </source>
</evidence>
<evidence type="ECO:0000256" key="1">
    <source>
        <dbReference type="ARBA" id="ARBA00010945"/>
    </source>
</evidence>
<protein>
    <recommendedName>
        <fullName evidence="2">UmuC domain-containing protein</fullName>
    </recommendedName>
</protein>
<sequence length="435" mass="48417">MDSRIKVPTEIPSVVEGLTLSFNPVSPTIMHLDLNSCFASVEQQANPLLRGKPIAVTAYTAPSGCILAPSIEAKKYGVKTGMRVKEGKLLCPNLIVLPSDPNKYREVHLRFRRLLSEYTDEVIPKSIDEFVLNLATLQVAKPEDVGKQIKQRIKKEIGDWLRISVGIGPNRFLAKTAAGLHKPDGLDTIDKNNYQKIYEGLTLTDLCGISVANAARLNRVGIFTTAQFAAAPVQTLHSAFGSVNGYYWYLRLRGWKIDDVEFGRKSFGNSYALPKPLITGEELAPILSKLVEKATHRMRSAGYSAGGVHLAIVYRDESYWHRGMTIPEVFAGSDIYRYARQLLDRCPHRKPVRNLAISCFDLVEQGSTQLVLFENVLKRKRLVKAIDELNERYGNYVVMPALMLGTHESVPDRISFGLPADATHQALRAGGVREL</sequence>
<dbReference type="AlphaFoldDB" id="A0A1F5EQP7"/>
<dbReference type="InterPro" id="IPR017961">
    <property type="entry name" value="DNA_pol_Y-fam_little_finger"/>
</dbReference>
<dbReference type="GO" id="GO:0006281">
    <property type="term" value="P:DNA repair"/>
    <property type="evidence" value="ECO:0007669"/>
    <property type="project" value="InterPro"/>
</dbReference>
<dbReference type="InterPro" id="IPR022880">
    <property type="entry name" value="DNApol_IV"/>
</dbReference>
<comment type="caution">
    <text evidence="3">The sequence shown here is derived from an EMBL/GenBank/DDBJ whole genome shotgun (WGS) entry which is preliminary data.</text>
</comment>
<dbReference type="InterPro" id="IPR050116">
    <property type="entry name" value="DNA_polymerase-Y"/>
</dbReference>
<dbReference type="CDD" id="cd03586">
    <property type="entry name" value="PolY_Pol_IV_kappa"/>
    <property type="match status" value="1"/>
</dbReference>
<organism evidence="3 4">
    <name type="scientific">Candidatus Collierbacteria bacterium RIFCSPHIGHO2_02_FULL_49_10</name>
    <dbReference type="NCBI Taxonomy" id="1817723"/>
    <lineage>
        <taxon>Bacteria</taxon>
        <taxon>Candidatus Collieribacteriota</taxon>
    </lineage>
</organism>
<evidence type="ECO:0000259" key="2">
    <source>
        <dbReference type="PROSITE" id="PS50173"/>
    </source>
</evidence>
<accession>A0A1F5EQP7</accession>